<evidence type="ECO:0000256" key="7">
    <source>
        <dbReference type="ARBA" id="ARBA00022741"/>
    </source>
</evidence>
<sequence length="370" mass="41673">MASSGDIPLGNTKLSRAECRAAVQSLLKGSPTTNGSHGVDAEHGKRLDLLNVILHRHTQFVYMAEGRANVVFKLIEPEIGVGEEYEGQHVLAGLLLRVPKIVKGTEPHSYEELQRYRERLVEPKVGAQHLVPQLLVKLEPRITQQMNLERDRNSQRDTASTLAEGHAMLIEDMSTPPWRNAIGLEFKPKWLAQSPIAPADATRCRTCAREGFRNSEKRAEGKKTSPPVCPLGLVHGNPAVVLETIRHLTPGWAEADRKRLEQAFQKTQIFQKLRTLQVRGDPGDTMFTNPQDEDFGLAMTLRDCTCFVRMPKDAGGPGETEIRLADVDRKNWESKAEYWQNSHTNLVQKGFYHGREEPRMETHCLLLKPE</sequence>
<comment type="caution">
    <text evidence="11">The sequence shown here is derived from an EMBL/GenBank/DDBJ whole genome shotgun (WGS) entry which is preliminary data.</text>
</comment>
<comment type="similarity">
    <text evidence="3">Belongs to the IPK1 type 1 family.</text>
</comment>
<evidence type="ECO:0000256" key="10">
    <source>
        <dbReference type="RuleBase" id="RU364126"/>
    </source>
</evidence>
<keyword evidence="6 10" id="KW-0808">Transferase</keyword>
<dbReference type="GO" id="GO:0005524">
    <property type="term" value="F:ATP binding"/>
    <property type="evidence" value="ECO:0007669"/>
    <property type="project" value="UniProtKB-KW"/>
</dbReference>
<evidence type="ECO:0000256" key="9">
    <source>
        <dbReference type="ARBA" id="ARBA00022840"/>
    </source>
</evidence>
<dbReference type="InterPro" id="IPR009286">
    <property type="entry name" value="Ins_P5_2-kin"/>
</dbReference>
<organism evidence="11 12">
    <name type="scientific">Neoarthrinium moseri</name>
    <dbReference type="NCBI Taxonomy" id="1658444"/>
    <lineage>
        <taxon>Eukaryota</taxon>
        <taxon>Fungi</taxon>
        <taxon>Dikarya</taxon>
        <taxon>Ascomycota</taxon>
        <taxon>Pezizomycotina</taxon>
        <taxon>Sordariomycetes</taxon>
        <taxon>Xylariomycetidae</taxon>
        <taxon>Amphisphaeriales</taxon>
        <taxon>Apiosporaceae</taxon>
        <taxon>Neoarthrinium</taxon>
    </lineage>
</organism>
<evidence type="ECO:0000256" key="4">
    <source>
        <dbReference type="ARBA" id="ARBA00012023"/>
    </source>
</evidence>
<name>A0A9Q0AML1_9PEZI</name>
<evidence type="ECO:0000313" key="12">
    <source>
        <dbReference type="Proteomes" id="UP000829685"/>
    </source>
</evidence>
<dbReference type="PANTHER" id="PTHR14456">
    <property type="entry name" value="INOSITOL POLYPHOSPHATE KINASE 1"/>
    <property type="match status" value="1"/>
</dbReference>
<comment type="catalytic activity">
    <reaction evidence="1 10">
        <text>1D-myo-inositol 1,3,4,5,6-pentakisphosphate + ATP = 1D-myo-inositol hexakisphosphate + ADP + H(+)</text>
        <dbReference type="Rhea" id="RHEA:20313"/>
        <dbReference type="ChEBI" id="CHEBI:15378"/>
        <dbReference type="ChEBI" id="CHEBI:30616"/>
        <dbReference type="ChEBI" id="CHEBI:57733"/>
        <dbReference type="ChEBI" id="CHEBI:58130"/>
        <dbReference type="ChEBI" id="CHEBI:456216"/>
        <dbReference type="EC" id="2.7.1.158"/>
    </reaction>
</comment>
<dbReference type="GO" id="GO:0035299">
    <property type="term" value="F:inositol-1,3,4,5,6-pentakisphosphate 2-kinase activity"/>
    <property type="evidence" value="ECO:0007669"/>
    <property type="project" value="UniProtKB-EC"/>
</dbReference>
<dbReference type="Gene3D" id="3.30.200.110">
    <property type="entry name" value="Inositol-pentakisphosphate 2-kinase, N-lobe"/>
    <property type="match status" value="1"/>
</dbReference>
<evidence type="ECO:0000313" key="11">
    <source>
        <dbReference type="EMBL" id="KAI1861584.1"/>
    </source>
</evidence>
<keyword evidence="7 10" id="KW-0547">Nucleotide-binding</keyword>
<comment type="function">
    <text evidence="10">Phosphorylates Ins(1,3,4,5,6)P5 at position 2 to form Ins(1,2,3,4,5,6)P6 (InsP6 or phytate).</text>
</comment>
<proteinExistence type="inferred from homology"/>
<keyword evidence="12" id="KW-1185">Reference proteome</keyword>
<accession>A0A9Q0AML1</accession>
<dbReference type="AlphaFoldDB" id="A0A9Q0AML1"/>
<dbReference type="EMBL" id="JAFIMR010000029">
    <property type="protein sequence ID" value="KAI1861584.1"/>
    <property type="molecule type" value="Genomic_DNA"/>
</dbReference>
<keyword evidence="9 10" id="KW-0067">ATP-binding</keyword>
<dbReference type="EC" id="2.7.1.158" evidence="4 10"/>
<comment type="domain">
    <text evidence="10">The EXKPK motif is conserved in inositol-pentakisphosphate 2-kinases of both family 1 and 2.</text>
</comment>
<evidence type="ECO:0000256" key="8">
    <source>
        <dbReference type="ARBA" id="ARBA00022777"/>
    </source>
</evidence>
<keyword evidence="8 10" id="KW-0418">Kinase</keyword>
<gene>
    <name evidence="11" type="ORF">JX265_009551</name>
</gene>
<evidence type="ECO:0000256" key="3">
    <source>
        <dbReference type="ARBA" id="ARBA00008305"/>
    </source>
</evidence>
<dbReference type="GO" id="GO:0005634">
    <property type="term" value="C:nucleus"/>
    <property type="evidence" value="ECO:0007669"/>
    <property type="project" value="TreeGrafter"/>
</dbReference>
<evidence type="ECO:0000256" key="2">
    <source>
        <dbReference type="ARBA" id="ARBA00003979"/>
    </source>
</evidence>
<protein>
    <recommendedName>
        <fullName evidence="5 10">Inositol-pentakisphosphate 2-kinase</fullName>
        <ecNumber evidence="4 10">2.7.1.158</ecNumber>
    </recommendedName>
</protein>
<evidence type="ECO:0000256" key="5">
    <source>
        <dbReference type="ARBA" id="ARBA00014846"/>
    </source>
</evidence>
<dbReference type="Pfam" id="PF06090">
    <property type="entry name" value="Ins_P5_2-kin"/>
    <property type="match status" value="2"/>
</dbReference>
<comment type="function">
    <text evidence="2">Has kinase activity and phosphorylates inositol-1,3,4,5,6-pentakisphosphate (Ins(1,3,4,5,6)P5) to produce 1,2,3,4,5,6-hexakisphosphate (InsP6), also known as phytate.</text>
</comment>
<dbReference type="Proteomes" id="UP000829685">
    <property type="component" value="Unassembled WGS sequence"/>
</dbReference>
<dbReference type="PANTHER" id="PTHR14456:SF2">
    <property type="entry name" value="INOSITOL-PENTAKISPHOSPHATE 2-KINASE"/>
    <property type="match status" value="1"/>
</dbReference>
<reference evidence="11" key="1">
    <citation type="submission" date="2021-03" db="EMBL/GenBank/DDBJ databases">
        <title>Revisited historic fungal species revealed as producer of novel bioactive compounds through whole genome sequencing and comparative genomics.</title>
        <authorList>
            <person name="Vignolle G.A."/>
            <person name="Hochenegger N."/>
            <person name="Mach R.L."/>
            <person name="Mach-Aigner A.R."/>
            <person name="Javad Rahimi M."/>
            <person name="Salim K.A."/>
            <person name="Chan C.M."/>
            <person name="Lim L.B.L."/>
            <person name="Cai F."/>
            <person name="Druzhinina I.S."/>
            <person name="U'Ren J.M."/>
            <person name="Derntl C."/>
        </authorList>
    </citation>
    <scope>NUCLEOTIDE SEQUENCE</scope>
    <source>
        <strain evidence="11">TUCIM 5799</strain>
    </source>
</reference>
<dbReference type="GO" id="GO:0032958">
    <property type="term" value="P:inositol phosphate biosynthetic process"/>
    <property type="evidence" value="ECO:0007669"/>
    <property type="project" value="TreeGrafter"/>
</dbReference>
<evidence type="ECO:0000256" key="1">
    <source>
        <dbReference type="ARBA" id="ARBA00001774"/>
    </source>
</evidence>
<evidence type="ECO:0000256" key="6">
    <source>
        <dbReference type="ARBA" id="ARBA00022679"/>
    </source>
</evidence>
<dbReference type="InterPro" id="IPR043001">
    <property type="entry name" value="IP5_2-K_N_lobe"/>
</dbReference>